<evidence type="ECO:0000313" key="2">
    <source>
        <dbReference type="Proteomes" id="UP000183371"/>
    </source>
</evidence>
<gene>
    <name evidence="1" type="ORF">SAMN05444141_101964</name>
</gene>
<dbReference type="InterPro" id="IPR030895">
    <property type="entry name" value="T5SS_PEPC_rpt"/>
</dbReference>
<dbReference type="NCBIfam" id="TIGR04393">
    <property type="entry name" value="rpt_T5SS_PEPC"/>
    <property type="match status" value="1"/>
</dbReference>
<sequence length="220" mass="22517">MFQNSFGSQTRRKQKTVVAALRVPSFALIALDLVATSRSACAEDIDGSWSLTIDSDPGFSDHPSLWDVDAPLNSRVTAGSDAKITIQNGGEVTNTGGTIGVNFGSYGTVTVSGSGSQWLASGEFKVGSAGTSAVNIADGRIPGGVGTINGSTTVTNGTVAAGNSPNTLTIDDDLDLTSASAMDFELGSPSGTAGVDSDLAPLRLSFSDFLLSRDRRTCDV</sequence>
<reference evidence="2" key="1">
    <citation type="submission" date="2016-10" db="EMBL/GenBank/DDBJ databases">
        <authorList>
            <person name="Varghese N."/>
            <person name="Submissions S."/>
        </authorList>
    </citation>
    <scope>NUCLEOTIDE SEQUENCE [LARGE SCALE GENOMIC DNA]</scope>
    <source>
        <strain evidence="2">DSM 17465</strain>
    </source>
</reference>
<protein>
    <submittedName>
        <fullName evidence="1">T5SS/PEP-CTERM-associated repeat-containing protein</fullName>
    </submittedName>
</protein>
<keyword evidence="2" id="KW-1185">Reference proteome</keyword>
<dbReference type="EMBL" id="FPBD01000001">
    <property type="protein sequence ID" value="SFT51277.1"/>
    <property type="molecule type" value="Genomic_DNA"/>
</dbReference>
<dbReference type="AlphaFoldDB" id="A0A1I6YLJ8"/>
<dbReference type="Proteomes" id="UP000183371">
    <property type="component" value="Unassembled WGS sequence"/>
</dbReference>
<proteinExistence type="predicted"/>
<dbReference type="SUPFAM" id="SSF51126">
    <property type="entry name" value="Pectin lyase-like"/>
    <property type="match status" value="1"/>
</dbReference>
<accession>A0A1I6YLJ8</accession>
<organism evidence="1 2">
    <name type="scientific">Pseudovibrio denitrificans</name>
    <dbReference type="NCBI Taxonomy" id="258256"/>
    <lineage>
        <taxon>Bacteria</taxon>
        <taxon>Pseudomonadati</taxon>
        <taxon>Pseudomonadota</taxon>
        <taxon>Alphaproteobacteria</taxon>
        <taxon>Hyphomicrobiales</taxon>
        <taxon>Stappiaceae</taxon>
        <taxon>Pseudovibrio</taxon>
    </lineage>
</organism>
<name>A0A1I6YLJ8_9HYPH</name>
<evidence type="ECO:0000313" key="1">
    <source>
        <dbReference type="EMBL" id="SFT51277.1"/>
    </source>
</evidence>
<dbReference type="InterPro" id="IPR011050">
    <property type="entry name" value="Pectin_lyase_fold/virulence"/>
</dbReference>